<dbReference type="AlphaFoldDB" id="A0A0W8FED8"/>
<comment type="caution">
    <text evidence="1">The sequence shown here is derived from an EMBL/GenBank/DDBJ whole genome shotgun (WGS) entry which is preliminary data.</text>
</comment>
<organism evidence="1">
    <name type="scientific">hydrocarbon metagenome</name>
    <dbReference type="NCBI Taxonomy" id="938273"/>
    <lineage>
        <taxon>unclassified sequences</taxon>
        <taxon>metagenomes</taxon>
        <taxon>ecological metagenomes</taxon>
    </lineage>
</organism>
<name>A0A0W8FED8_9ZZZZ</name>
<proteinExistence type="predicted"/>
<reference evidence="1" key="1">
    <citation type="journal article" date="2015" name="Proc. Natl. Acad. Sci. U.S.A.">
        <title>Networks of energetic and metabolic interactions define dynamics in microbial communities.</title>
        <authorList>
            <person name="Embree M."/>
            <person name="Liu J.K."/>
            <person name="Al-Bassam M.M."/>
            <person name="Zengler K."/>
        </authorList>
    </citation>
    <scope>NUCLEOTIDE SEQUENCE</scope>
</reference>
<protein>
    <submittedName>
        <fullName evidence="1">Uncharacterized protein</fullName>
    </submittedName>
</protein>
<sequence>MNLSNLAGIFLLFGIGYFRALERNLFSKVLFGIGSSRSLRLRRAASSAGRGVRD</sequence>
<dbReference type="EMBL" id="LNQE01001313">
    <property type="protein sequence ID" value="KUG19228.1"/>
    <property type="molecule type" value="Genomic_DNA"/>
</dbReference>
<accession>A0A0W8FED8</accession>
<evidence type="ECO:0000313" key="1">
    <source>
        <dbReference type="EMBL" id="KUG19228.1"/>
    </source>
</evidence>
<gene>
    <name evidence="1" type="ORF">ASZ90_011055</name>
</gene>